<dbReference type="AlphaFoldDB" id="A0A2N8P1D0"/>
<dbReference type="Proteomes" id="UP000235945">
    <property type="component" value="Unassembled WGS sequence"/>
</dbReference>
<dbReference type="InterPro" id="IPR022291">
    <property type="entry name" value="Bacteriocin_synth_cyclodeHase"/>
</dbReference>
<comment type="caution">
    <text evidence="3">The sequence shown here is derived from an EMBL/GenBank/DDBJ whole genome shotgun (WGS) entry which is preliminary data.</text>
</comment>
<dbReference type="NCBIfam" id="TIGR03882">
    <property type="entry name" value="cyclo_dehyd_2"/>
    <property type="match status" value="1"/>
</dbReference>
<dbReference type="InterPro" id="IPR003776">
    <property type="entry name" value="YcaO-like_dom"/>
</dbReference>
<name>A0A2N8P1D0_STREU</name>
<accession>A0A2N8P1D0</accession>
<feature type="region of interest" description="Disordered" evidence="1">
    <location>
        <begin position="669"/>
        <end position="705"/>
    </location>
</feature>
<keyword evidence="4" id="KW-1185">Reference proteome</keyword>
<feature type="domain" description="YcaO" evidence="2">
    <location>
        <begin position="451"/>
        <end position="747"/>
    </location>
</feature>
<proteinExistence type="predicted"/>
<dbReference type="EMBL" id="LGUI01000002">
    <property type="protein sequence ID" value="PNE34846.1"/>
    <property type="molecule type" value="Genomic_DNA"/>
</dbReference>
<feature type="region of interest" description="Disordered" evidence="1">
    <location>
        <begin position="362"/>
        <end position="381"/>
    </location>
</feature>
<evidence type="ECO:0000313" key="4">
    <source>
        <dbReference type="Proteomes" id="UP000235945"/>
    </source>
</evidence>
<gene>
    <name evidence="3" type="ORF">AF335_09180</name>
</gene>
<dbReference type="OrthoDB" id="3247510at2"/>
<evidence type="ECO:0000256" key="1">
    <source>
        <dbReference type="SAM" id="MobiDB-lite"/>
    </source>
</evidence>
<dbReference type="Gene3D" id="3.40.50.720">
    <property type="entry name" value="NAD(P)-binding Rossmann-like Domain"/>
    <property type="match status" value="1"/>
</dbReference>
<evidence type="ECO:0000313" key="3">
    <source>
        <dbReference type="EMBL" id="PNE34846.1"/>
    </source>
</evidence>
<dbReference type="PROSITE" id="PS51664">
    <property type="entry name" value="YCAO"/>
    <property type="match status" value="1"/>
</dbReference>
<organism evidence="3 4">
    <name type="scientific">Streptomyces eurocidicus</name>
    <name type="common">Streptoverticillium eurocidicus</name>
    <dbReference type="NCBI Taxonomy" id="66423"/>
    <lineage>
        <taxon>Bacteria</taxon>
        <taxon>Bacillati</taxon>
        <taxon>Actinomycetota</taxon>
        <taxon>Actinomycetes</taxon>
        <taxon>Kitasatosporales</taxon>
        <taxon>Streptomycetaceae</taxon>
        <taxon>Streptomyces</taxon>
    </lineage>
</organism>
<sequence>MEEAVTASEIRTRAAAAGGPLAEARPRIKRDVLFTETPDGVLFHNASGGFHLKSGTAYRFASLIVPHLDGTHRVRDLCAGLPEDRRSMVTELVGALLDRGFARDVPDPETVRHPLSPQVAEVFRQQIEYVDHFVDGAEERFARFRDTRVALLGRDRVARSCALSAVRNGAAHIAVRPSAGPDDGLGEVMAEAEKLGARGAPADVRALPAAWDGPPGWWGGLAGYDIVVCTGPGAPRQIAHLLSEGVPPGRTLLPATVLTDRLVTGPSMTAGRPGCWACAMLRLEANGDAGTTTDVWRGIGAPGPEPPAVAPGPHLAAMAGNLLGYEIFRMTTGALPAETEGRIIVQRLDSLDTATEPLLPHPRCPYCRPPTPPRPPAGALRPAEPELLAATPETADSADGLLAALDERSVLLGVHAGVFTRFDDDAPDQIPLKVSTVALGLGSGRRRAVTAFDVHHVAGARMRALRTAAAVYTEHVAPLPGTVNGPSLEAARADLTTADPTRFTTASGLPVPPGALTDWLPATSLLTGERVLVPAAAVRPFGPYNASGVYEPTRAGTGTGTRPAEAVYDGLLSALSYQALTGVLRGTAHATAVPLDALPDDPEPTFLARTADNLGAGAELLDLTATGPGSAPVLLARSGGTHWAVGCDTSWRRAAVTALRDLLGAVQLDRAGQPGPDTGDPLLSGLAPDTVAADGDRPPTGPLTTGELLDGIRARGGDALAVETTPGDLRGAGLSVVRVLLTEGTAS</sequence>
<dbReference type="Pfam" id="PF02624">
    <property type="entry name" value="YcaO"/>
    <property type="match status" value="1"/>
</dbReference>
<evidence type="ECO:0000259" key="2">
    <source>
        <dbReference type="PROSITE" id="PS51664"/>
    </source>
</evidence>
<feature type="compositionally biased region" description="Pro residues" evidence="1">
    <location>
        <begin position="362"/>
        <end position="376"/>
    </location>
</feature>
<reference evidence="4" key="1">
    <citation type="submission" date="2015-07" db="EMBL/GenBank/DDBJ databases">
        <authorList>
            <person name="Graham D.E."/>
            <person name="Giannone R.J."/>
            <person name="Gulvik C.A."/>
            <person name="Hettich R.L."/>
            <person name="Klingeman D.M."/>
            <person name="Mahan K.M."/>
            <person name="Parry R.J."/>
            <person name="Spain J.C."/>
        </authorList>
    </citation>
    <scope>NUCLEOTIDE SEQUENCE [LARGE SCALE GENOMIC DNA]</scope>
    <source>
        <strain evidence="4">ATCC 27428</strain>
    </source>
</reference>
<protein>
    <recommendedName>
        <fullName evidence="2">YcaO domain-containing protein</fullName>
    </recommendedName>
</protein>